<dbReference type="EMBL" id="LR901954">
    <property type="protein sequence ID" value="CAD7249674.1"/>
    <property type="molecule type" value="Genomic_DNA"/>
</dbReference>
<protein>
    <recommendedName>
        <fullName evidence="9">Mitochondrial carrier protein</fullName>
    </recommendedName>
</protein>
<dbReference type="InterPro" id="IPR018108">
    <property type="entry name" value="MCP_transmembrane"/>
</dbReference>
<evidence type="ECO:0000256" key="4">
    <source>
        <dbReference type="ARBA" id="ARBA00023136"/>
    </source>
</evidence>
<evidence type="ECO:0000256" key="6">
    <source>
        <dbReference type="RuleBase" id="RU000488"/>
    </source>
</evidence>
<dbReference type="GO" id="GO:0005739">
    <property type="term" value="C:mitochondrion"/>
    <property type="evidence" value="ECO:0007669"/>
    <property type="project" value="TreeGrafter"/>
</dbReference>
<dbReference type="Pfam" id="PF00153">
    <property type="entry name" value="Mito_carr"/>
    <property type="match status" value="2"/>
</dbReference>
<keyword evidence="6" id="KW-0813">Transport</keyword>
<organism evidence="7">
    <name type="scientific">Darwinula stevensoni</name>
    <dbReference type="NCBI Taxonomy" id="69355"/>
    <lineage>
        <taxon>Eukaryota</taxon>
        <taxon>Metazoa</taxon>
        <taxon>Ecdysozoa</taxon>
        <taxon>Arthropoda</taxon>
        <taxon>Crustacea</taxon>
        <taxon>Oligostraca</taxon>
        <taxon>Ostracoda</taxon>
        <taxon>Podocopa</taxon>
        <taxon>Podocopida</taxon>
        <taxon>Darwinulocopina</taxon>
        <taxon>Darwinuloidea</taxon>
        <taxon>Darwinulidae</taxon>
        <taxon>Darwinula</taxon>
    </lineage>
</organism>
<dbReference type="AlphaFoldDB" id="A0A7R9A8X5"/>
<dbReference type="PROSITE" id="PS50920">
    <property type="entry name" value="SOLCAR"/>
    <property type="match status" value="1"/>
</dbReference>
<keyword evidence="4 5" id="KW-0472">Membrane</keyword>
<accession>A0A7R9A8X5</accession>
<dbReference type="SUPFAM" id="SSF103506">
    <property type="entry name" value="Mitochondrial carrier"/>
    <property type="match status" value="1"/>
</dbReference>
<keyword evidence="8" id="KW-1185">Reference proteome</keyword>
<dbReference type="GO" id="GO:0015187">
    <property type="term" value="F:glycine transmembrane transporter activity"/>
    <property type="evidence" value="ECO:0007669"/>
    <property type="project" value="TreeGrafter"/>
</dbReference>
<dbReference type="PANTHER" id="PTHR46181:SF3">
    <property type="entry name" value="MITOCHONDRIAL GLYCINE TRANSPORTER"/>
    <property type="match status" value="1"/>
</dbReference>
<sequence length="188" mass="20363">MRPASVSNIDHPSSTSRSAAATVADLPPMIKSLLSGCFSGTCSAVLFQPLEVLKTRVQNRLVQLEKLKFHDRPGNRGILLRETKVIARQYGFAGFWRGLTPSGVYNYIGVGAALKDIFVHEGKRGLFSGLVPTLIRDAPYSAIFLLFYTEVKKLVPSGPGIDVDGASVLYSLETTGRSHQPPSSSLVE</sequence>
<dbReference type="EMBL" id="CAJPEV010002437">
    <property type="protein sequence ID" value="CAG0896871.1"/>
    <property type="molecule type" value="Genomic_DNA"/>
</dbReference>
<dbReference type="GO" id="GO:1904983">
    <property type="term" value="P:glycine import into mitochondrion"/>
    <property type="evidence" value="ECO:0007669"/>
    <property type="project" value="TreeGrafter"/>
</dbReference>
<evidence type="ECO:0000313" key="8">
    <source>
        <dbReference type="Proteomes" id="UP000677054"/>
    </source>
</evidence>
<comment type="subcellular location">
    <subcellularLocation>
        <location evidence="1">Membrane</location>
        <topology evidence="1">Multi-pass membrane protein</topology>
    </subcellularLocation>
</comment>
<evidence type="ECO:0000256" key="1">
    <source>
        <dbReference type="ARBA" id="ARBA00004141"/>
    </source>
</evidence>
<dbReference type="InterPro" id="IPR023395">
    <property type="entry name" value="MCP_dom_sf"/>
</dbReference>
<feature type="repeat" description="Solcar" evidence="5">
    <location>
        <begin position="27"/>
        <end position="154"/>
    </location>
</feature>
<evidence type="ECO:0000313" key="7">
    <source>
        <dbReference type="EMBL" id="CAD7249674.1"/>
    </source>
</evidence>
<dbReference type="GO" id="GO:0016020">
    <property type="term" value="C:membrane"/>
    <property type="evidence" value="ECO:0007669"/>
    <property type="project" value="UniProtKB-SubCell"/>
</dbReference>
<comment type="similarity">
    <text evidence="2 6">Belongs to the mitochondrial carrier (TC 2.A.29) family.</text>
</comment>
<dbReference type="Gene3D" id="1.50.40.10">
    <property type="entry name" value="Mitochondrial carrier domain"/>
    <property type="match status" value="2"/>
</dbReference>
<name>A0A7R9A8X5_9CRUS</name>
<proteinExistence type="inferred from homology"/>
<evidence type="ECO:0000256" key="3">
    <source>
        <dbReference type="ARBA" id="ARBA00022692"/>
    </source>
</evidence>
<evidence type="ECO:0000256" key="5">
    <source>
        <dbReference type="PROSITE-ProRule" id="PRU00282"/>
    </source>
</evidence>
<evidence type="ECO:0000256" key="2">
    <source>
        <dbReference type="ARBA" id="ARBA00006375"/>
    </source>
</evidence>
<gene>
    <name evidence="7" type="ORF">DSTB1V02_LOCUS9462</name>
</gene>
<dbReference type="PANTHER" id="PTHR46181">
    <property type="entry name" value="MITOCHONDRIAL GLYCINE TRANSPORTER"/>
    <property type="match status" value="1"/>
</dbReference>
<keyword evidence="3 5" id="KW-0812">Transmembrane</keyword>
<dbReference type="OrthoDB" id="1924968at2759"/>
<dbReference type="Proteomes" id="UP000677054">
    <property type="component" value="Unassembled WGS sequence"/>
</dbReference>
<reference evidence="7" key="1">
    <citation type="submission" date="2020-11" db="EMBL/GenBank/DDBJ databases">
        <authorList>
            <person name="Tran Van P."/>
        </authorList>
    </citation>
    <scope>NUCLEOTIDE SEQUENCE</scope>
</reference>
<evidence type="ECO:0008006" key="9">
    <source>
        <dbReference type="Google" id="ProtNLM"/>
    </source>
</evidence>